<organism evidence="2 3">
    <name type="scientific">Bacillus bruguierae</name>
    <dbReference type="NCBI Taxonomy" id="3127667"/>
    <lineage>
        <taxon>Bacteria</taxon>
        <taxon>Bacillati</taxon>
        <taxon>Bacillota</taxon>
        <taxon>Bacilli</taxon>
        <taxon>Bacillales</taxon>
        <taxon>Bacillaceae</taxon>
        <taxon>Bacillus</taxon>
    </lineage>
</organism>
<dbReference type="RefSeq" id="WP_336474326.1">
    <property type="nucleotide sequence ID" value="NZ_JBAWSX010000021.1"/>
</dbReference>
<dbReference type="InterPro" id="IPR037883">
    <property type="entry name" value="Knr4/Smi1-like_sf"/>
</dbReference>
<proteinExistence type="predicted"/>
<feature type="domain" description="Knr4/Smi1-like" evidence="1">
    <location>
        <begin position="12"/>
        <end position="136"/>
    </location>
</feature>
<keyword evidence="3" id="KW-1185">Reference proteome</keyword>
<comment type="caution">
    <text evidence="2">The sequence shown here is derived from an EMBL/GenBank/DDBJ whole genome shotgun (WGS) entry which is preliminary data.</text>
</comment>
<dbReference type="Proteomes" id="UP001372526">
    <property type="component" value="Unassembled WGS sequence"/>
</dbReference>
<dbReference type="EMBL" id="JBAWSX010000021">
    <property type="protein sequence ID" value="MEI4804045.1"/>
    <property type="molecule type" value="Genomic_DNA"/>
</dbReference>
<reference evidence="2 3" key="1">
    <citation type="submission" date="2024-01" db="EMBL/GenBank/DDBJ databases">
        <title>Seven novel Bacillus-like species.</title>
        <authorList>
            <person name="Liu G."/>
        </authorList>
    </citation>
    <scope>NUCLEOTIDE SEQUENCE [LARGE SCALE GENOMIC DNA]</scope>
    <source>
        <strain evidence="2 3">FJAT-51639</strain>
    </source>
</reference>
<evidence type="ECO:0000313" key="3">
    <source>
        <dbReference type="Proteomes" id="UP001372526"/>
    </source>
</evidence>
<protein>
    <submittedName>
        <fullName evidence="2">SMI1/KNR4 family protein</fullName>
    </submittedName>
</protein>
<accession>A0ABU8FMX4</accession>
<dbReference type="Gene3D" id="3.40.1580.10">
    <property type="entry name" value="SMI1/KNR4-like"/>
    <property type="match status" value="1"/>
</dbReference>
<name>A0ABU8FMX4_9BACI</name>
<dbReference type="SUPFAM" id="SSF160631">
    <property type="entry name" value="SMI1/KNR4-like"/>
    <property type="match status" value="1"/>
</dbReference>
<dbReference type="SMART" id="SM00860">
    <property type="entry name" value="SMI1_KNR4"/>
    <property type="match status" value="1"/>
</dbReference>
<evidence type="ECO:0000259" key="1">
    <source>
        <dbReference type="SMART" id="SM00860"/>
    </source>
</evidence>
<gene>
    <name evidence="2" type="ORF">WAZ07_23070</name>
</gene>
<evidence type="ECO:0000313" key="2">
    <source>
        <dbReference type="EMBL" id="MEI4804045.1"/>
    </source>
</evidence>
<dbReference type="Pfam" id="PF09346">
    <property type="entry name" value="SMI1_KNR4"/>
    <property type="match status" value="1"/>
</dbReference>
<sequence>MGLKKWLFSDESLDEQEIIEVERLFGFKLPDDYKQCITKNNGGFPEPNTFDCDDGRIEAVFNDLISFTDKDLNIKMFSEFSTQKLFPFARDPFGNLLCFDYNDNADSPKVVFYNCEETGSTLITPVCQSFTDLLDRLYS</sequence>
<dbReference type="InterPro" id="IPR018958">
    <property type="entry name" value="Knr4/Smi1-like_dom"/>
</dbReference>